<comment type="caution">
    <text evidence="6">The sequence shown here is derived from an EMBL/GenBank/DDBJ whole genome shotgun (WGS) entry which is preliminary data.</text>
</comment>
<evidence type="ECO:0000256" key="1">
    <source>
        <dbReference type="ARBA" id="ARBA00007409"/>
    </source>
</evidence>
<dbReference type="Proteomes" id="UP000021315">
    <property type="component" value="Unassembled WGS sequence"/>
</dbReference>
<evidence type="ECO:0000256" key="3">
    <source>
        <dbReference type="RuleBase" id="RU003494"/>
    </source>
</evidence>
<dbReference type="CDD" id="cd03206">
    <property type="entry name" value="GST_C_7"/>
    <property type="match status" value="1"/>
</dbReference>
<dbReference type="SFLD" id="SFLDS00019">
    <property type="entry name" value="Glutathione_Transferase_(cytos"/>
    <property type="match status" value="1"/>
</dbReference>
<gene>
    <name evidence="6" type="primary">yfcG_2</name>
    <name evidence="6" type="ORF">AW06_002627</name>
</gene>
<organism evidence="6 7">
    <name type="scientific">Candidatus Accumulibacter cognatus</name>
    <dbReference type="NCBI Taxonomy" id="2954383"/>
    <lineage>
        <taxon>Bacteria</taxon>
        <taxon>Pseudomonadati</taxon>
        <taxon>Pseudomonadota</taxon>
        <taxon>Betaproteobacteria</taxon>
        <taxon>Candidatus Accumulibacter</taxon>
    </lineage>
</organism>
<dbReference type="SFLD" id="SFLDG01151">
    <property type="entry name" value="Main.2:_Nu-like"/>
    <property type="match status" value="1"/>
</dbReference>
<keyword evidence="2" id="KW-0808">Transferase</keyword>
<evidence type="ECO:0000259" key="4">
    <source>
        <dbReference type="PROSITE" id="PS50404"/>
    </source>
</evidence>
<dbReference type="CDD" id="cd03056">
    <property type="entry name" value="GST_N_4"/>
    <property type="match status" value="1"/>
</dbReference>
<dbReference type="STRING" id="1453999.AW06_002627"/>
<evidence type="ECO:0000313" key="7">
    <source>
        <dbReference type="Proteomes" id="UP000021315"/>
    </source>
</evidence>
<dbReference type="FunFam" id="3.40.30.10:FF:000039">
    <property type="entry name" value="Glutathione S-transferase domain"/>
    <property type="match status" value="1"/>
</dbReference>
<comment type="similarity">
    <text evidence="1 3">Belongs to the GST superfamily.</text>
</comment>
<dbReference type="InterPro" id="IPR010987">
    <property type="entry name" value="Glutathione-S-Trfase_C-like"/>
</dbReference>
<protein>
    <submittedName>
        <fullName evidence="6">Disulfide-bond oxidoreductase YfcG</fullName>
        <ecNumber evidence="6">1.8.4.-</ecNumber>
    </submittedName>
</protein>
<dbReference type="Pfam" id="PF02798">
    <property type="entry name" value="GST_N"/>
    <property type="match status" value="1"/>
</dbReference>
<dbReference type="Pfam" id="PF00043">
    <property type="entry name" value="GST_C"/>
    <property type="match status" value="1"/>
</dbReference>
<dbReference type="AlphaFoldDB" id="A0A080M6U7"/>
<dbReference type="EC" id="1.8.4.-" evidence="6"/>
<dbReference type="Gene3D" id="1.20.1050.10">
    <property type="match status" value="1"/>
</dbReference>
<evidence type="ECO:0000259" key="5">
    <source>
        <dbReference type="PROSITE" id="PS50405"/>
    </source>
</evidence>
<accession>A0A080M6U7</accession>
<keyword evidence="6" id="KW-0560">Oxidoreductase</keyword>
<dbReference type="SUPFAM" id="SSF47616">
    <property type="entry name" value="GST C-terminal domain-like"/>
    <property type="match status" value="1"/>
</dbReference>
<dbReference type="InterPro" id="IPR004046">
    <property type="entry name" value="GST_C"/>
</dbReference>
<proteinExistence type="inferred from homology"/>
<dbReference type="RefSeq" id="WP_034950057.1">
    <property type="nucleotide sequence ID" value="NZ_JDST02000059.1"/>
</dbReference>
<dbReference type="InterPro" id="IPR040079">
    <property type="entry name" value="Glutathione_S-Trfase"/>
</dbReference>
<dbReference type="Gene3D" id="3.40.30.10">
    <property type="entry name" value="Glutaredoxin"/>
    <property type="match status" value="1"/>
</dbReference>
<dbReference type="PANTHER" id="PTHR44051">
    <property type="entry name" value="GLUTATHIONE S-TRANSFERASE-RELATED"/>
    <property type="match status" value="1"/>
</dbReference>
<dbReference type="PROSITE" id="PS50404">
    <property type="entry name" value="GST_NTER"/>
    <property type="match status" value="1"/>
</dbReference>
<reference evidence="6" key="1">
    <citation type="submission" date="2014-02" db="EMBL/GenBank/DDBJ databases">
        <title>Expanding our view of genomic diversity in Candidatus Accumulibacter clades.</title>
        <authorList>
            <person name="Skennerton C.T."/>
            <person name="Barr J.J."/>
            <person name="Slater F.R."/>
            <person name="Bond P.L."/>
            <person name="Tyson G.W."/>
        </authorList>
    </citation>
    <scope>NUCLEOTIDE SEQUENCE [LARGE SCALE GENOMIC DNA]</scope>
</reference>
<dbReference type="SFLD" id="SFLDG00358">
    <property type="entry name" value="Main_(cytGST)"/>
    <property type="match status" value="1"/>
</dbReference>
<name>A0A080M6U7_9PROT</name>
<dbReference type="EMBL" id="JDST02000059">
    <property type="protein sequence ID" value="KFB76205.1"/>
    <property type="molecule type" value="Genomic_DNA"/>
</dbReference>
<feature type="domain" description="GST N-terminal" evidence="4">
    <location>
        <begin position="7"/>
        <end position="88"/>
    </location>
</feature>
<evidence type="ECO:0000256" key="2">
    <source>
        <dbReference type="ARBA" id="ARBA00022679"/>
    </source>
</evidence>
<evidence type="ECO:0000313" key="6">
    <source>
        <dbReference type="EMBL" id="KFB76205.1"/>
    </source>
</evidence>
<feature type="domain" description="GST C-terminal" evidence="5">
    <location>
        <begin position="93"/>
        <end position="211"/>
    </location>
</feature>
<dbReference type="InterPro" id="IPR036249">
    <property type="entry name" value="Thioredoxin-like_sf"/>
</dbReference>
<keyword evidence="7" id="KW-1185">Reference proteome</keyword>
<dbReference type="SUPFAM" id="SSF52833">
    <property type="entry name" value="Thioredoxin-like"/>
    <property type="match status" value="1"/>
</dbReference>
<dbReference type="InterPro" id="IPR036282">
    <property type="entry name" value="Glutathione-S-Trfase_C_sf"/>
</dbReference>
<dbReference type="GO" id="GO:0016740">
    <property type="term" value="F:transferase activity"/>
    <property type="evidence" value="ECO:0007669"/>
    <property type="project" value="UniProtKB-KW"/>
</dbReference>
<sequence>MSATPATPIKLYRHPLSGHAHRAQLMLSLLGLPMQLIDVDLMKGAHKQPEFLALNPFGQVPVLDDNGTIVADSNAILVYLARKYGGEHWLPSDAVGEAAVQRWLSVAAGQIAFGPAVARLVTIFGAKKNADEAIALAHTVLKVIEHELSRHAFLVGDGMTIADVAAYTYLAHAPEGNVSLDAYPKVRDWLARIEGLPGFVSMQKTAAGLVA</sequence>
<dbReference type="InterPro" id="IPR004045">
    <property type="entry name" value="Glutathione_S-Trfase_N"/>
</dbReference>
<dbReference type="GO" id="GO:0016491">
    <property type="term" value="F:oxidoreductase activity"/>
    <property type="evidence" value="ECO:0007669"/>
    <property type="project" value="UniProtKB-KW"/>
</dbReference>
<dbReference type="PANTHER" id="PTHR44051:SF2">
    <property type="entry name" value="HYPOTHETICAL GLUTATHIONE S-TRANSFERASE LIKE PROTEIN"/>
    <property type="match status" value="1"/>
</dbReference>
<dbReference type="PROSITE" id="PS50405">
    <property type="entry name" value="GST_CTER"/>
    <property type="match status" value="1"/>
</dbReference>